<keyword evidence="10 14" id="KW-1133">Transmembrane helix</keyword>
<dbReference type="Proteomes" id="UP000825886">
    <property type="component" value="Chromosome"/>
</dbReference>
<dbReference type="NCBIfam" id="TIGR01525">
    <property type="entry name" value="ATPase-IB_hvy"/>
    <property type="match status" value="1"/>
</dbReference>
<dbReference type="InterPro" id="IPR044492">
    <property type="entry name" value="P_typ_ATPase_HD_dom"/>
</dbReference>
<name>A0ABX9AS68_9ENTR</name>
<comment type="similarity">
    <text evidence="2 14">Belongs to the cation transport ATPase (P-type) (TC 3.A.3) family. Type IB subfamily.</text>
</comment>
<dbReference type="InterPro" id="IPR006121">
    <property type="entry name" value="HMA_dom"/>
</dbReference>
<evidence type="ECO:0000259" key="16">
    <source>
        <dbReference type="PROSITE" id="PS50846"/>
    </source>
</evidence>
<dbReference type="InterPro" id="IPR059000">
    <property type="entry name" value="ATPase_P-type_domA"/>
</dbReference>
<evidence type="ECO:0000313" key="18">
    <source>
        <dbReference type="Proteomes" id="UP000825886"/>
    </source>
</evidence>
<dbReference type="NCBIfam" id="TIGR01494">
    <property type="entry name" value="ATPase_P-type"/>
    <property type="match status" value="1"/>
</dbReference>
<dbReference type="PROSITE" id="PS01047">
    <property type="entry name" value="HMA_1"/>
    <property type="match status" value="1"/>
</dbReference>
<feature type="domain" description="HMA" evidence="16">
    <location>
        <begin position="84"/>
        <end position="148"/>
    </location>
</feature>
<gene>
    <name evidence="17" type="ORF">K6K13_00470</name>
</gene>
<reference evidence="17 18" key="1">
    <citation type="submission" date="2021-08" db="EMBL/GenBank/DDBJ databases">
        <title>Culture and genomic analysis of Symbiopectobacterium purcellii sp. nov. gen. nov., isolated from the leafhopper Empoasca decipiens.</title>
        <authorList>
            <person name="Nadal-Jimenez P."/>
            <person name="Siozios S."/>
            <person name="Halliday N."/>
            <person name="Camara M."/>
            <person name="Hurst G.D.D."/>
        </authorList>
    </citation>
    <scope>NUCLEOTIDE SEQUENCE [LARGE SCALE GENOMIC DNA]</scope>
    <source>
        <strain evidence="17 18">SyEd1</strain>
    </source>
</reference>
<keyword evidence="8 14" id="KW-0067">ATP-binding</keyword>
<dbReference type="PANTHER" id="PTHR48085:SF5">
    <property type="entry name" value="CADMIUM_ZINC-TRANSPORTING ATPASE HMA4-RELATED"/>
    <property type="match status" value="1"/>
</dbReference>
<comment type="catalytic activity">
    <reaction evidence="13">
        <text>Zn(2+)(in) + ATP + H2O = Zn(2+)(out) + ADP + phosphate + H(+)</text>
        <dbReference type="Rhea" id="RHEA:20621"/>
        <dbReference type="ChEBI" id="CHEBI:15377"/>
        <dbReference type="ChEBI" id="CHEBI:15378"/>
        <dbReference type="ChEBI" id="CHEBI:29105"/>
        <dbReference type="ChEBI" id="CHEBI:30616"/>
        <dbReference type="ChEBI" id="CHEBI:43474"/>
        <dbReference type="ChEBI" id="CHEBI:456216"/>
        <dbReference type="EC" id="7.2.2.12"/>
    </reaction>
</comment>
<keyword evidence="6 14" id="KW-0479">Metal-binding</keyword>
<feature type="transmembrane region" description="Helical" evidence="14">
    <location>
        <begin position="399"/>
        <end position="420"/>
    </location>
</feature>
<evidence type="ECO:0000256" key="10">
    <source>
        <dbReference type="ARBA" id="ARBA00022989"/>
    </source>
</evidence>
<dbReference type="SUPFAM" id="SSF81653">
    <property type="entry name" value="Calcium ATPase, transduction domain A"/>
    <property type="match status" value="1"/>
</dbReference>
<dbReference type="InterPro" id="IPR023214">
    <property type="entry name" value="HAD_sf"/>
</dbReference>
<keyword evidence="11 14" id="KW-0472">Membrane</keyword>
<feature type="transmembrane region" description="Helical" evidence="14">
    <location>
        <begin position="736"/>
        <end position="754"/>
    </location>
</feature>
<proteinExistence type="inferred from homology"/>
<dbReference type="InterPro" id="IPR023298">
    <property type="entry name" value="ATPase_P-typ_TM_dom_sf"/>
</dbReference>
<dbReference type="CDD" id="cd07546">
    <property type="entry name" value="P-type_ATPase_Pb_Zn_Cd2-like"/>
    <property type="match status" value="1"/>
</dbReference>
<dbReference type="InterPro" id="IPR017969">
    <property type="entry name" value="Heavy-metal-associated_CS"/>
</dbReference>
<dbReference type="SFLD" id="SFLDS00003">
    <property type="entry name" value="Haloacid_Dehalogenase"/>
    <property type="match status" value="1"/>
</dbReference>
<dbReference type="SUPFAM" id="SSF56784">
    <property type="entry name" value="HAD-like"/>
    <property type="match status" value="1"/>
</dbReference>
<evidence type="ECO:0000256" key="3">
    <source>
        <dbReference type="ARBA" id="ARBA00022475"/>
    </source>
</evidence>
<evidence type="ECO:0000256" key="1">
    <source>
        <dbReference type="ARBA" id="ARBA00004651"/>
    </source>
</evidence>
<dbReference type="InterPro" id="IPR051014">
    <property type="entry name" value="Cation_Transport_ATPase_IB"/>
</dbReference>
<evidence type="ECO:0000256" key="13">
    <source>
        <dbReference type="ARBA" id="ARBA00047308"/>
    </source>
</evidence>
<dbReference type="Pfam" id="PF00403">
    <property type="entry name" value="HMA"/>
    <property type="match status" value="1"/>
</dbReference>
<keyword evidence="5 14" id="KW-0812">Transmembrane</keyword>
<evidence type="ECO:0000256" key="9">
    <source>
        <dbReference type="ARBA" id="ARBA00022967"/>
    </source>
</evidence>
<dbReference type="Gene3D" id="3.30.70.100">
    <property type="match status" value="1"/>
</dbReference>
<comment type="subcellular location">
    <subcellularLocation>
        <location evidence="1">Cell membrane</location>
        <topology evidence="1">Multi-pass membrane protein</topology>
    </subcellularLocation>
</comment>
<evidence type="ECO:0000256" key="7">
    <source>
        <dbReference type="ARBA" id="ARBA00022741"/>
    </source>
</evidence>
<dbReference type="EC" id="7.2.2.12" evidence="12"/>
<dbReference type="InterPro" id="IPR008250">
    <property type="entry name" value="ATPase_P-typ_transduc_dom_A_sf"/>
</dbReference>
<dbReference type="EMBL" id="CP081864">
    <property type="protein sequence ID" value="QZN97883.1"/>
    <property type="molecule type" value="Genomic_DNA"/>
</dbReference>
<dbReference type="SFLD" id="SFLDG00002">
    <property type="entry name" value="C1.7:_P-type_atpase_like"/>
    <property type="match status" value="1"/>
</dbReference>
<evidence type="ECO:0000256" key="12">
    <source>
        <dbReference type="ARBA" id="ARBA00039097"/>
    </source>
</evidence>
<dbReference type="InterPro" id="IPR018303">
    <property type="entry name" value="ATPase_P-typ_P_site"/>
</dbReference>
<keyword evidence="4" id="KW-0597">Phosphoprotein</keyword>
<dbReference type="InterPro" id="IPR036163">
    <property type="entry name" value="HMA_dom_sf"/>
</dbReference>
<protein>
    <recommendedName>
        <fullName evidence="12">P-type Zn(2+) transporter</fullName>
        <ecNumber evidence="12">7.2.2.12</ecNumber>
    </recommendedName>
</protein>
<accession>A0ABX9AS68</accession>
<evidence type="ECO:0000256" key="6">
    <source>
        <dbReference type="ARBA" id="ARBA00022723"/>
    </source>
</evidence>
<dbReference type="Pfam" id="PF00702">
    <property type="entry name" value="Hydrolase"/>
    <property type="match status" value="1"/>
</dbReference>
<dbReference type="InterPro" id="IPR001757">
    <property type="entry name" value="P_typ_ATPase"/>
</dbReference>
<evidence type="ECO:0000256" key="8">
    <source>
        <dbReference type="ARBA" id="ARBA00022840"/>
    </source>
</evidence>
<feature type="transmembrane region" description="Helical" evidence="14">
    <location>
        <begin position="200"/>
        <end position="221"/>
    </location>
</feature>
<organism evidence="17 18">
    <name type="scientific">Symbiopectobacterium purcellii</name>
    <dbReference type="NCBI Taxonomy" id="2871826"/>
    <lineage>
        <taxon>Bacteria</taxon>
        <taxon>Pseudomonadati</taxon>
        <taxon>Pseudomonadota</taxon>
        <taxon>Gammaproteobacteria</taxon>
        <taxon>Enterobacterales</taxon>
        <taxon>Enterobacteriaceae</taxon>
    </lineage>
</organism>
<evidence type="ECO:0000256" key="14">
    <source>
        <dbReference type="RuleBase" id="RU362081"/>
    </source>
</evidence>
<dbReference type="PRINTS" id="PR00119">
    <property type="entry name" value="CATATPASE"/>
</dbReference>
<keyword evidence="9" id="KW-1278">Translocase</keyword>
<dbReference type="PROSITE" id="PS00154">
    <property type="entry name" value="ATPASE_E1_E2"/>
    <property type="match status" value="1"/>
</dbReference>
<dbReference type="NCBIfam" id="NF008262">
    <property type="entry name" value="PRK11033.1"/>
    <property type="match status" value="1"/>
</dbReference>
<evidence type="ECO:0000256" key="2">
    <source>
        <dbReference type="ARBA" id="ARBA00006024"/>
    </source>
</evidence>
<evidence type="ECO:0000313" key="17">
    <source>
        <dbReference type="EMBL" id="QZN97883.1"/>
    </source>
</evidence>
<dbReference type="PRINTS" id="PR00941">
    <property type="entry name" value="CDATPASE"/>
</dbReference>
<keyword evidence="18" id="KW-1185">Reference proteome</keyword>
<keyword evidence="3 14" id="KW-1003">Cell membrane</keyword>
<dbReference type="InterPro" id="IPR036412">
    <property type="entry name" value="HAD-like_sf"/>
</dbReference>
<dbReference type="PROSITE" id="PS50846">
    <property type="entry name" value="HMA_2"/>
    <property type="match status" value="1"/>
</dbReference>
<feature type="transmembrane region" description="Helical" evidence="14">
    <location>
        <begin position="175"/>
        <end position="193"/>
    </location>
</feature>
<feature type="transmembrane region" description="Helical" evidence="14">
    <location>
        <begin position="233"/>
        <end position="259"/>
    </location>
</feature>
<sequence>MHSHHQTHHGHTHHDHGANACCQRHAQHSSHADRSCCAVKHSTTTLSACDTTPSAEHSASDGGESGDSGDPDGSDSDASPTSGVRFSWIIRGMDCPSCAKKIENAITPLPGVIQASVRFATEKLIVDAQSDIRTQIQRAVEHAGFTWQDTSPGATVPTAHAPAEPPLRRLLHEHGFLILFAVLTAASGILSLFSPRASEIAFVATTLLGLIPLLGQAIKLIRSGTPFAIETLMSVAALGALLIGATSEATMVILLFMLGERLEAYAAQRARRGVSALMALMPETATLIRAGQRTQVSIAALRPGDVIEVAPGSRLPADGELLVPHASVDESALTGESLPVEREQGDKVSAGSLSVDRLIQLRVISEPGNSAIDRILHLIEEAESHRAPIERFLDRFSRYYTPAIMLLAAATIVIPPLLFGAPWQEWIYRGLTLLLIGCSCALVISTPAAITSGLAAAARRGALIKGGAPLEILGTINTIAFDKTGTLTQGRPQVTDAIPAQGVSTAALLARAAAIEAGSHHPLAKAIVQHARTVAPMLPVATAQRALASVGVEGVIAGKTLSVKAPAKISPEALDADWRDRIHSLENDGKTVVVVQEETHIIGLLALRDTLRADTPQAIEALRTLGIRCTMLTGDNPRSAAAIAATLGIDYKAGLLPADKVDAVREMNQIHPTAMVGDGINDAPAMKSAAIGIAMGGGSDVALETADAALTHNRLSELAGMIRLSRATRNNIRQNITLALGLKAIFLVTSLLGITGLWLAVLADSGATALVTANALRLLRREKPQDAR</sequence>
<dbReference type="SUPFAM" id="SSF55008">
    <property type="entry name" value="HMA, heavy metal-associated domain"/>
    <property type="match status" value="1"/>
</dbReference>
<dbReference type="InterPro" id="IPR027256">
    <property type="entry name" value="P-typ_ATPase_IB"/>
</dbReference>
<feature type="region of interest" description="Disordered" evidence="15">
    <location>
        <begin position="48"/>
        <end position="82"/>
    </location>
</feature>
<dbReference type="RefSeq" id="WP_222160913.1">
    <property type="nucleotide sequence ID" value="NZ_CP081864.1"/>
</dbReference>
<keyword evidence="7 14" id="KW-0547">Nucleotide-binding</keyword>
<dbReference type="Gene3D" id="3.40.50.1000">
    <property type="entry name" value="HAD superfamily/HAD-like"/>
    <property type="match status" value="1"/>
</dbReference>
<evidence type="ECO:0000256" key="15">
    <source>
        <dbReference type="SAM" id="MobiDB-lite"/>
    </source>
</evidence>
<feature type="transmembrane region" description="Helical" evidence="14">
    <location>
        <begin position="426"/>
        <end position="450"/>
    </location>
</feature>
<dbReference type="CDD" id="cd00371">
    <property type="entry name" value="HMA"/>
    <property type="match status" value="1"/>
</dbReference>
<dbReference type="Pfam" id="PF00122">
    <property type="entry name" value="E1-E2_ATPase"/>
    <property type="match status" value="1"/>
</dbReference>
<dbReference type="Gene3D" id="2.70.150.10">
    <property type="entry name" value="Calcium-transporting ATPase, cytoplasmic transduction domain A"/>
    <property type="match status" value="1"/>
</dbReference>
<dbReference type="SUPFAM" id="SSF81665">
    <property type="entry name" value="Calcium ATPase, transmembrane domain M"/>
    <property type="match status" value="1"/>
</dbReference>
<evidence type="ECO:0000256" key="4">
    <source>
        <dbReference type="ARBA" id="ARBA00022553"/>
    </source>
</evidence>
<dbReference type="PANTHER" id="PTHR48085">
    <property type="entry name" value="CADMIUM/ZINC-TRANSPORTING ATPASE HMA2-RELATED"/>
    <property type="match status" value="1"/>
</dbReference>
<dbReference type="SFLD" id="SFLDF00027">
    <property type="entry name" value="p-type_atpase"/>
    <property type="match status" value="1"/>
</dbReference>
<evidence type="ECO:0000256" key="11">
    <source>
        <dbReference type="ARBA" id="ARBA00023136"/>
    </source>
</evidence>
<evidence type="ECO:0000256" key="5">
    <source>
        <dbReference type="ARBA" id="ARBA00022692"/>
    </source>
</evidence>
<dbReference type="InterPro" id="IPR023299">
    <property type="entry name" value="ATPase_P-typ_cyto_dom_N"/>
</dbReference>
<dbReference type="Gene3D" id="3.40.1110.10">
    <property type="entry name" value="Calcium-transporting ATPase, cytoplasmic domain N"/>
    <property type="match status" value="1"/>
</dbReference>